<dbReference type="RefSeq" id="WP_342069358.1">
    <property type="nucleotide sequence ID" value="NZ_CP151762.1"/>
</dbReference>
<keyword evidence="1" id="KW-0472">Membrane</keyword>
<reference evidence="2 3" key="1">
    <citation type="submission" date="2024-04" db="EMBL/GenBank/DDBJ databases">
        <title>Phylogenomic analyses of a clade within the roseobacter group suggest taxonomic reassignments of species of the genera Aestuariivita, Citreicella, Loktanella, Nautella, Pelagibaca, Ruegeria, Thalassobius, Thiobacimonas and Tropicibacter, and the proposal o.</title>
        <authorList>
            <person name="Jeon C.O."/>
        </authorList>
    </citation>
    <scope>NUCLEOTIDE SEQUENCE [LARGE SCALE GENOMIC DNA]</scope>
    <source>
        <strain evidence="2 3">G8-12</strain>
    </source>
</reference>
<sequence length="132" mass="15062">MGVTQNPPKNRKEHRLLRKPERLWAHYCFALVIVLCLIVASYIQNRGMVERGLLAAEAIQSSNEQVLIIQNIVTISDEVVRAGATDLTNFDNAVLGFETIYAQMLATQRRSQLFDDDIFSRTSRCIRKSRHS</sequence>
<proteinExistence type="predicted"/>
<dbReference type="KEGG" id="yag:AABB28_13965"/>
<dbReference type="AlphaFoldDB" id="A0AAN0M0L4"/>
<dbReference type="EMBL" id="CP151762">
    <property type="protein sequence ID" value="WZU62961.1"/>
    <property type="molecule type" value="Genomic_DNA"/>
</dbReference>
<feature type="transmembrane region" description="Helical" evidence="1">
    <location>
        <begin position="24"/>
        <end position="43"/>
    </location>
</feature>
<evidence type="ECO:0000313" key="3">
    <source>
        <dbReference type="Proteomes" id="UP001451782"/>
    </source>
</evidence>
<keyword evidence="1" id="KW-1133">Transmembrane helix</keyword>
<evidence type="ECO:0000313" key="2">
    <source>
        <dbReference type="EMBL" id="WZU62961.1"/>
    </source>
</evidence>
<accession>A0AAN0M0L4</accession>
<name>A0AAN0M0L4_9RHOB</name>
<protein>
    <submittedName>
        <fullName evidence="2">Uncharacterized protein</fullName>
    </submittedName>
</protein>
<organism evidence="2 3">
    <name type="scientific">Yoonia algicola</name>
    <dbReference type="NCBI Taxonomy" id="3137368"/>
    <lineage>
        <taxon>Bacteria</taxon>
        <taxon>Pseudomonadati</taxon>
        <taxon>Pseudomonadota</taxon>
        <taxon>Alphaproteobacteria</taxon>
        <taxon>Rhodobacterales</taxon>
        <taxon>Paracoccaceae</taxon>
        <taxon>Yoonia</taxon>
    </lineage>
</organism>
<gene>
    <name evidence="2" type="ORF">AABB28_13965</name>
</gene>
<keyword evidence="3" id="KW-1185">Reference proteome</keyword>
<keyword evidence="1" id="KW-0812">Transmembrane</keyword>
<evidence type="ECO:0000256" key="1">
    <source>
        <dbReference type="SAM" id="Phobius"/>
    </source>
</evidence>
<dbReference type="Proteomes" id="UP001451782">
    <property type="component" value="Chromosome"/>
</dbReference>